<dbReference type="GO" id="GO:0016020">
    <property type="term" value="C:membrane"/>
    <property type="evidence" value="ECO:0007669"/>
    <property type="project" value="UniProtKB-SubCell"/>
</dbReference>
<feature type="domain" description="Rhodopsin" evidence="6">
    <location>
        <begin position="148"/>
        <end position="394"/>
    </location>
</feature>
<organism evidence="7 8">
    <name type="scientific">Orbilia oligospora</name>
    <name type="common">Nematode-trapping fungus</name>
    <name type="synonym">Arthrobotrys oligospora</name>
    <dbReference type="NCBI Taxonomy" id="2813651"/>
    <lineage>
        <taxon>Eukaryota</taxon>
        <taxon>Fungi</taxon>
        <taxon>Dikarya</taxon>
        <taxon>Ascomycota</taxon>
        <taxon>Pezizomycotina</taxon>
        <taxon>Orbiliomycetes</taxon>
        <taxon>Orbiliales</taxon>
        <taxon>Orbiliaceae</taxon>
        <taxon>Orbilia</taxon>
    </lineage>
</organism>
<evidence type="ECO:0000256" key="2">
    <source>
        <dbReference type="ARBA" id="ARBA00022692"/>
    </source>
</evidence>
<dbReference type="InterPro" id="IPR049326">
    <property type="entry name" value="Rhodopsin_dom_fungi"/>
</dbReference>
<gene>
    <name evidence="7" type="ORF">EYR41_000013</name>
</gene>
<evidence type="ECO:0000256" key="4">
    <source>
        <dbReference type="ARBA" id="ARBA00023136"/>
    </source>
</evidence>
<evidence type="ECO:0000313" key="8">
    <source>
        <dbReference type="Proteomes" id="UP000297595"/>
    </source>
</evidence>
<dbReference type="Proteomes" id="UP000297595">
    <property type="component" value="Unassembled WGS sequence"/>
</dbReference>
<evidence type="ECO:0000256" key="3">
    <source>
        <dbReference type="ARBA" id="ARBA00022989"/>
    </source>
</evidence>
<proteinExistence type="inferred from homology"/>
<reference evidence="7 8" key="1">
    <citation type="submission" date="2019-03" db="EMBL/GenBank/DDBJ databases">
        <title>Nematode-trapping fungi genome.</title>
        <authorList>
            <person name="Vidal-Diez De Ulzurrun G."/>
        </authorList>
    </citation>
    <scope>NUCLEOTIDE SEQUENCE [LARGE SCALE GENOMIC DNA]</scope>
    <source>
        <strain evidence="7 8">TWF154</strain>
    </source>
</reference>
<comment type="similarity">
    <text evidence="5">Belongs to the SAT4 family.</text>
</comment>
<dbReference type="PANTHER" id="PTHR33048">
    <property type="entry name" value="PTH11-LIKE INTEGRAL MEMBRANE PROTEIN (AFU_ORTHOLOGUE AFUA_5G11245)"/>
    <property type="match status" value="1"/>
</dbReference>
<dbReference type="Pfam" id="PF20684">
    <property type="entry name" value="Fung_rhodopsin"/>
    <property type="match status" value="1"/>
</dbReference>
<keyword evidence="2" id="KW-0812">Transmembrane</keyword>
<name>A0A7C8PKU4_ORBOL</name>
<keyword evidence="4" id="KW-0472">Membrane</keyword>
<evidence type="ECO:0000259" key="6">
    <source>
        <dbReference type="Pfam" id="PF20684"/>
    </source>
</evidence>
<evidence type="ECO:0000256" key="5">
    <source>
        <dbReference type="ARBA" id="ARBA00038359"/>
    </source>
</evidence>
<keyword evidence="3" id="KW-1133">Transmembrane helix</keyword>
<dbReference type="EMBL" id="SOZJ01000001">
    <property type="protein sequence ID" value="TGJ72885.1"/>
    <property type="molecule type" value="Genomic_DNA"/>
</dbReference>
<accession>A0A7C8PKU4</accession>
<evidence type="ECO:0000256" key="1">
    <source>
        <dbReference type="ARBA" id="ARBA00004141"/>
    </source>
</evidence>
<comment type="subcellular location">
    <subcellularLocation>
        <location evidence="1">Membrane</location>
        <topology evidence="1">Multi-pass membrane protein</topology>
    </subcellularLocation>
</comment>
<sequence>MCLSKIRFKVLESESSQQQLRSESIHKQHKMATRKDFKYANSVALYLGCAARHKFANVRILDKIIAVAEMYDKNPNTTVAEIAEYFEAPLYEIETFRLSLFRGSDESMMEMLQYIRDIAPTLPHPKFYPAIIPLVVSFTIVGSLIMIARFYSRLSILGRIPSYDWIMLVGFVLAEAIMGVIIADSYTSRNGTANYDQTWTDIANDCIYLNIRDVLYPVAALVIKSSLLLFYWRLSPNSRGILRWVIVGTFIVSMGSCIPAVVVNLVYYGKVDWWNYILDPTLSTISWLNYPLEFMITGGLNILTDVIIWVIPIILIWGPMRKRGKPERIATLMLFTLGAVVCVTGALRIATFWELTMAGGTGPLAKIPISVWTIIEVQLAIICASVPALRALVVKYFPKILGIRNSIIIGSTIRRRSRALSRGQELDTFNDFDSKKRMSSAPSASIPAVKLHNINSRDSRSSLGAIDEYV</sequence>
<comment type="caution">
    <text evidence="7">The sequence shown here is derived from an EMBL/GenBank/DDBJ whole genome shotgun (WGS) entry which is preliminary data.</text>
</comment>
<dbReference type="InterPro" id="IPR052337">
    <property type="entry name" value="SAT4-like"/>
</dbReference>
<dbReference type="AlphaFoldDB" id="A0A7C8PKU4"/>
<evidence type="ECO:0000313" key="7">
    <source>
        <dbReference type="EMBL" id="TGJ72885.1"/>
    </source>
</evidence>
<protein>
    <recommendedName>
        <fullName evidence="6">Rhodopsin domain-containing protein</fullName>
    </recommendedName>
</protein>
<dbReference type="PANTHER" id="PTHR33048:SF129">
    <property type="entry name" value="INTEGRAL MEMBRANE PROTEIN-RELATED"/>
    <property type="match status" value="1"/>
</dbReference>